<comment type="caution">
    <text evidence="1">The sequence shown here is derived from an EMBL/GenBank/DDBJ whole genome shotgun (WGS) entry which is preliminary data.</text>
</comment>
<reference evidence="1 2" key="1">
    <citation type="journal article" date="2022" name="New Phytol.">
        <title>Ecological generalism drives hyperdiversity of secondary metabolite gene clusters in xylarialean endophytes.</title>
        <authorList>
            <person name="Franco M.E.E."/>
            <person name="Wisecaver J.H."/>
            <person name="Arnold A.E."/>
            <person name="Ju Y.M."/>
            <person name="Slot J.C."/>
            <person name="Ahrendt S."/>
            <person name="Moore L.P."/>
            <person name="Eastman K.E."/>
            <person name="Scott K."/>
            <person name="Konkel Z."/>
            <person name="Mondo S.J."/>
            <person name="Kuo A."/>
            <person name="Hayes R.D."/>
            <person name="Haridas S."/>
            <person name="Andreopoulos B."/>
            <person name="Riley R."/>
            <person name="LaButti K."/>
            <person name="Pangilinan J."/>
            <person name="Lipzen A."/>
            <person name="Amirebrahimi M."/>
            <person name="Yan J."/>
            <person name="Adam C."/>
            <person name="Keymanesh K."/>
            <person name="Ng V."/>
            <person name="Louie K."/>
            <person name="Northen T."/>
            <person name="Drula E."/>
            <person name="Henrissat B."/>
            <person name="Hsieh H.M."/>
            <person name="Youens-Clark K."/>
            <person name="Lutzoni F."/>
            <person name="Miadlikowska J."/>
            <person name="Eastwood D.C."/>
            <person name="Hamelin R.C."/>
            <person name="Grigoriev I.V."/>
            <person name="U'Ren J.M."/>
        </authorList>
    </citation>
    <scope>NUCLEOTIDE SEQUENCE [LARGE SCALE GENOMIC DNA]</scope>
    <source>
        <strain evidence="1 2">ER1909</strain>
    </source>
</reference>
<name>A0ACC0D8W4_9PEZI</name>
<organism evidence="1 2">
    <name type="scientific">Hypoxylon rubiginosum</name>
    <dbReference type="NCBI Taxonomy" id="110542"/>
    <lineage>
        <taxon>Eukaryota</taxon>
        <taxon>Fungi</taxon>
        <taxon>Dikarya</taxon>
        <taxon>Ascomycota</taxon>
        <taxon>Pezizomycotina</taxon>
        <taxon>Sordariomycetes</taxon>
        <taxon>Xylariomycetidae</taxon>
        <taxon>Xylariales</taxon>
        <taxon>Hypoxylaceae</taxon>
        <taxon>Hypoxylon</taxon>
    </lineage>
</organism>
<gene>
    <name evidence="1" type="ORF">F4821DRAFT_257273</name>
</gene>
<keyword evidence="2" id="KW-1185">Reference proteome</keyword>
<accession>A0ACC0D8W4</accession>
<dbReference type="Proteomes" id="UP001497680">
    <property type="component" value="Unassembled WGS sequence"/>
</dbReference>
<protein>
    <submittedName>
        <fullName evidence="1">Uncharacterized protein</fullName>
    </submittedName>
</protein>
<proteinExistence type="predicted"/>
<dbReference type="EMBL" id="MU394297">
    <property type="protein sequence ID" value="KAI6089122.1"/>
    <property type="molecule type" value="Genomic_DNA"/>
</dbReference>
<evidence type="ECO:0000313" key="1">
    <source>
        <dbReference type="EMBL" id="KAI6089122.1"/>
    </source>
</evidence>
<evidence type="ECO:0000313" key="2">
    <source>
        <dbReference type="Proteomes" id="UP001497680"/>
    </source>
</evidence>
<sequence length="301" mass="34259">MAQGSNEKFVWAAVKKNPGTTRPVKTTATLTKAPVKVMRKFRELARRELWAKTSHSVDWKDDRVWEKITKEGCYHGADEMMVSCGTVTVSEADSPQPKIMLVYNKNIGIYQLPKGRKNFEEGFLEAALRETTEETGVAVAPLRLRFGSRSTPPKLVQTTAGVREDKYGVEDALTGITEGLSNESIGTSEWCSITLASLPWKIQALGFWSRLPIEAHLDPDPATNAWRHIYWFAARPVGDTIRDEGRMPEEEDRKKFTTFWFTETEAISRLKLEDEKFMVRITFAYLRNMSASDWASNRNQE</sequence>